<keyword evidence="7" id="KW-1185">Reference proteome</keyword>
<dbReference type="PROSITE" id="PS01081">
    <property type="entry name" value="HTH_TETR_1"/>
    <property type="match status" value="1"/>
</dbReference>
<name>A0ABS2KPJ4_9NOCA</name>
<dbReference type="PANTHER" id="PTHR30055">
    <property type="entry name" value="HTH-TYPE TRANSCRIPTIONAL REGULATOR RUTR"/>
    <property type="match status" value="1"/>
</dbReference>
<feature type="DNA-binding region" description="H-T-H motif" evidence="4">
    <location>
        <begin position="36"/>
        <end position="55"/>
    </location>
</feature>
<evidence type="ECO:0000256" key="2">
    <source>
        <dbReference type="ARBA" id="ARBA00023125"/>
    </source>
</evidence>
<sequence>MQTAGNRLERRKARTRQALVDAAREMIADGRSSTASIADITAAADVGFGSFYNHFEDKPALFAAAVEQVLEQMGDTLDGVSPRSDDPVQIFCDAVRRTGRAAVSHRQAAEIVDRSGFALLDAPGGLGPRARRDLAAAVDAGRLEIEDLSLATAMTAGVLFALVHRWLEDPGSVDDRRIDDAAERLLVMLGTDPDTARAVAHTDLEMPQIS</sequence>
<proteinExistence type="predicted"/>
<evidence type="ECO:0000313" key="6">
    <source>
        <dbReference type="EMBL" id="MBM7413889.1"/>
    </source>
</evidence>
<keyword evidence="2 4" id="KW-0238">DNA-binding</keyword>
<dbReference type="InterPro" id="IPR050109">
    <property type="entry name" value="HTH-type_TetR-like_transc_reg"/>
</dbReference>
<dbReference type="SUPFAM" id="SSF46689">
    <property type="entry name" value="Homeodomain-like"/>
    <property type="match status" value="1"/>
</dbReference>
<evidence type="ECO:0000256" key="1">
    <source>
        <dbReference type="ARBA" id="ARBA00023015"/>
    </source>
</evidence>
<evidence type="ECO:0000313" key="7">
    <source>
        <dbReference type="Proteomes" id="UP000703038"/>
    </source>
</evidence>
<reference evidence="6 7" key="1">
    <citation type="submission" date="2021-01" db="EMBL/GenBank/DDBJ databases">
        <title>Genomics of switchgrass bacterial isolates.</title>
        <authorList>
            <person name="Shade A."/>
        </authorList>
    </citation>
    <scope>NUCLEOTIDE SEQUENCE [LARGE SCALE GENOMIC DNA]</scope>
    <source>
        <strain evidence="6 7">PvP111</strain>
    </source>
</reference>
<dbReference type="InterPro" id="IPR023772">
    <property type="entry name" value="DNA-bd_HTH_TetR-type_CS"/>
</dbReference>
<dbReference type="Pfam" id="PF00440">
    <property type="entry name" value="TetR_N"/>
    <property type="match status" value="1"/>
</dbReference>
<dbReference type="InterPro" id="IPR001647">
    <property type="entry name" value="HTH_TetR"/>
</dbReference>
<keyword evidence="3" id="KW-0804">Transcription</keyword>
<feature type="domain" description="HTH tetR-type" evidence="5">
    <location>
        <begin position="13"/>
        <end position="73"/>
    </location>
</feature>
<evidence type="ECO:0000256" key="3">
    <source>
        <dbReference type="ARBA" id="ARBA00023163"/>
    </source>
</evidence>
<dbReference type="InterPro" id="IPR049513">
    <property type="entry name" value="TetR_C_40"/>
</dbReference>
<dbReference type="Gene3D" id="1.10.357.10">
    <property type="entry name" value="Tetracycline Repressor, domain 2"/>
    <property type="match status" value="1"/>
</dbReference>
<evidence type="ECO:0000256" key="4">
    <source>
        <dbReference type="PROSITE-ProRule" id="PRU00335"/>
    </source>
</evidence>
<keyword evidence="1" id="KW-0805">Transcription regulation</keyword>
<organism evidence="6 7">
    <name type="scientific">Rhodococcoides corynebacterioides</name>
    <dbReference type="NCBI Taxonomy" id="53972"/>
    <lineage>
        <taxon>Bacteria</taxon>
        <taxon>Bacillati</taxon>
        <taxon>Actinomycetota</taxon>
        <taxon>Actinomycetes</taxon>
        <taxon>Mycobacteriales</taxon>
        <taxon>Nocardiaceae</taxon>
        <taxon>Rhodococcoides</taxon>
    </lineage>
</organism>
<dbReference type="EMBL" id="JAFBBK010000001">
    <property type="protein sequence ID" value="MBM7413889.1"/>
    <property type="molecule type" value="Genomic_DNA"/>
</dbReference>
<accession>A0ABS2KPJ4</accession>
<dbReference type="PROSITE" id="PS50977">
    <property type="entry name" value="HTH_TETR_2"/>
    <property type="match status" value="1"/>
</dbReference>
<evidence type="ECO:0000259" key="5">
    <source>
        <dbReference type="PROSITE" id="PS50977"/>
    </source>
</evidence>
<protein>
    <submittedName>
        <fullName evidence="6">AcrR family transcriptional regulator</fullName>
    </submittedName>
</protein>
<dbReference type="Pfam" id="PF21306">
    <property type="entry name" value="TetR_C_40"/>
    <property type="match status" value="1"/>
</dbReference>
<dbReference type="RefSeq" id="WP_204866620.1">
    <property type="nucleotide sequence ID" value="NZ_JAFBBK010000001.1"/>
</dbReference>
<comment type="caution">
    <text evidence="6">The sequence shown here is derived from an EMBL/GenBank/DDBJ whole genome shotgun (WGS) entry which is preliminary data.</text>
</comment>
<gene>
    <name evidence="6" type="ORF">JOE42_000622</name>
</gene>
<dbReference type="InterPro" id="IPR009057">
    <property type="entry name" value="Homeodomain-like_sf"/>
</dbReference>
<dbReference type="PANTHER" id="PTHR30055:SF234">
    <property type="entry name" value="HTH-TYPE TRANSCRIPTIONAL REGULATOR BETI"/>
    <property type="match status" value="1"/>
</dbReference>
<dbReference type="Proteomes" id="UP000703038">
    <property type="component" value="Unassembled WGS sequence"/>
</dbReference>